<dbReference type="PANTHER" id="PTHR18934:SF83">
    <property type="entry name" value="PRE-MRNA-SPLICING FACTOR ATP-DEPENDENT RNA HELICASE DHX16"/>
    <property type="match status" value="1"/>
</dbReference>
<keyword evidence="5" id="KW-0378">Hydrolase</keyword>
<proteinExistence type="predicted"/>
<dbReference type="InterPro" id="IPR001650">
    <property type="entry name" value="Helicase_C-like"/>
</dbReference>
<dbReference type="GO" id="GO:0003723">
    <property type="term" value="F:RNA binding"/>
    <property type="evidence" value="ECO:0007669"/>
    <property type="project" value="TreeGrafter"/>
</dbReference>
<dbReference type="Pfam" id="PF00271">
    <property type="entry name" value="Helicase_C"/>
    <property type="match status" value="1"/>
</dbReference>
<evidence type="ECO:0000256" key="7">
    <source>
        <dbReference type="ARBA" id="ARBA00023187"/>
    </source>
</evidence>
<feature type="compositionally biased region" description="Basic and acidic residues" evidence="10">
    <location>
        <begin position="91"/>
        <end position="100"/>
    </location>
</feature>
<dbReference type="InterPro" id="IPR002464">
    <property type="entry name" value="DNA/RNA_helicase_DEAH_CS"/>
</dbReference>
<dbReference type="InterPro" id="IPR011545">
    <property type="entry name" value="DEAD/DEAH_box_helicase_dom"/>
</dbReference>
<comment type="subcellular location">
    <subcellularLocation>
        <location evidence="1">Nucleus</location>
    </subcellularLocation>
</comment>
<evidence type="ECO:0000313" key="13">
    <source>
        <dbReference type="EMBL" id="CAE0698039.1"/>
    </source>
</evidence>
<dbReference type="AlphaFoldDB" id="A0A7S3ZYD7"/>
<dbReference type="GO" id="GO:0003724">
    <property type="term" value="F:RNA helicase activity"/>
    <property type="evidence" value="ECO:0007669"/>
    <property type="project" value="UniProtKB-EC"/>
</dbReference>
<dbReference type="GO" id="GO:0071013">
    <property type="term" value="C:catalytic step 2 spliceosome"/>
    <property type="evidence" value="ECO:0007669"/>
    <property type="project" value="TreeGrafter"/>
</dbReference>
<keyword evidence="3" id="KW-0507">mRNA processing</keyword>
<dbReference type="PROSITE" id="PS51194">
    <property type="entry name" value="HELICASE_CTER"/>
    <property type="match status" value="1"/>
</dbReference>
<dbReference type="EC" id="3.6.4.13" evidence="2"/>
<gene>
    <name evidence="13" type="ORF">PCAL00307_LOCUS13475</name>
</gene>
<dbReference type="EMBL" id="HBIW01015622">
    <property type="protein sequence ID" value="CAE0698039.1"/>
    <property type="molecule type" value="Transcribed_RNA"/>
</dbReference>
<dbReference type="CDD" id="cd18791">
    <property type="entry name" value="SF2_C_RHA"/>
    <property type="match status" value="1"/>
</dbReference>
<evidence type="ECO:0000259" key="12">
    <source>
        <dbReference type="PROSITE" id="PS51194"/>
    </source>
</evidence>
<protein>
    <recommendedName>
        <fullName evidence="2">RNA helicase</fullName>
        <ecNumber evidence="2">3.6.4.13</ecNumber>
    </recommendedName>
</protein>
<reference evidence="13" key="1">
    <citation type="submission" date="2021-01" db="EMBL/GenBank/DDBJ databases">
        <authorList>
            <person name="Corre E."/>
            <person name="Pelletier E."/>
            <person name="Niang G."/>
            <person name="Scheremetjew M."/>
            <person name="Finn R."/>
            <person name="Kale V."/>
            <person name="Holt S."/>
            <person name="Cochrane G."/>
            <person name="Meng A."/>
            <person name="Brown T."/>
            <person name="Cohen L."/>
        </authorList>
    </citation>
    <scope>NUCLEOTIDE SEQUENCE</scope>
    <source>
        <strain evidence="13">CCMP1756</strain>
    </source>
</reference>
<dbReference type="InterPro" id="IPR014001">
    <property type="entry name" value="Helicase_ATP-bd"/>
</dbReference>
<keyword evidence="6" id="KW-0067">ATP-binding</keyword>
<evidence type="ECO:0000256" key="8">
    <source>
        <dbReference type="ARBA" id="ARBA00023242"/>
    </source>
</evidence>
<keyword evidence="8" id="KW-0539">Nucleus</keyword>
<feature type="domain" description="Helicase ATP-binding" evidence="11">
    <location>
        <begin position="418"/>
        <end position="581"/>
    </location>
</feature>
<organism evidence="13">
    <name type="scientific">Pelagomonas calceolata</name>
    <dbReference type="NCBI Taxonomy" id="35677"/>
    <lineage>
        <taxon>Eukaryota</taxon>
        <taxon>Sar</taxon>
        <taxon>Stramenopiles</taxon>
        <taxon>Ochrophyta</taxon>
        <taxon>Pelagophyceae</taxon>
        <taxon>Pelagomonadales</taxon>
        <taxon>Pelagomonadaceae</taxon>
        <taxon>Pelagomonas</taxon>
    </lineage>
</organism>
<accession>A0A7S3ZYD7</accession>
<dbReference type="InterPro" id="IPR027417">
    <property type="entry name" value="P-loop_NTPase"/>
</dbReference>
<evidence type="ECO:0000256" key="1">
    <source>
        <dbReference type="ARBA" id="ARBA00004123"/>
    </source>
</evidence>
<dbReference type="Pfam" id="PF00270">
    <property type="entry name" value="DEAD"/>
    <property type="match status" value="1"/>
</dbReference>
<keyword evidence="7" id="KW-0508">mRNA splicing</keyword>
<evidence type="ECO:0000256" key="5">
    <source>
        <dbReference type="ARBA" id="ARBA00022801"/>
    </source>
</evidence>
<dbReference type="SMART" id="SM00487">
    <property type="entry name" value="DEXDc"/>
    <property type="match status" value="1"/>
</dbReference>
<dbReference type="GO" id="GO:0008380">
    <property type="term" value="P:RNA splicing"/>
    <property type="evidence" value="ECO:0007669"/>
    <property type="project" value="UniProtKB-KW"/>
</dbReference>
<evidence type="ECO:0000256" key="6">
    <source>
        <dbReference type="ARBA" id="ARBA00022840"/>
    </source>
</evidence>
<feature type="compositionally biased region" description="Acidic residues" evidence="10">
    <location>
        <begin position="310"/>
        <end position="323"/>
    </location>
</feature>
<feature type="domain" description="Helicase C-terminal" evidence="12">
    <location>
        <begin position="599"/>
        <end position="779"/>
    </location>
</feature>
<evidence type="ECO:0000256" key="10">
    <source>
        <dbReference type="SAM" id="MobiDB-lite"/>
    </source>
</evidence>
<feature type="region of interest" description="Disordered" evidence="10">
    <location>
        <begin position="238"/>
        <end position="342"/>
    </location>
</feature>
<dbReference type="SUPFAM" id="SSF52540">
    <property type="entry name" value="P-loop containing nucleoside triphosphate hydrolases"/>
    <property type="match status" value="1"/>
</dbReference>
<dbReference type="Gene3D" id="1.10.10.2130">
    <property type="entry name" value="DEAH helicase family, winged-helix domain"/>
    <property type="match status" value="1"/>
</dbReference>
<dbReference type="PROSITE" id="PS51192">
    <property type="entry name" value="HELICASE_ATP_BIND_1"/>
    <property type="match status" value="1"/>
</dbReference>
<comment type="catalytic activity">
    <reaction evidence="9">
        <text>ATP + H2O = ADP + phosphate + H(+)</text>
        <dbReference type="Rhea" id="RHEA:13065"/>
        <dbReference type="ChEBI" id="CHEBI:15377"/>
        <dbReference type="ChEBI" id="CHEBI:15378"/>
        <dbReference type="ChEBI" id="CHEBI:30616"/>
        <dbReference type="ChEBI" id="CHEBI:43474"/>
        <dbReference type="ChEBI" id="CHEBI:456216"/>
        <dbReference type="EC" id="3.6.4.13"/>
    </reaction>
</comment>
<dbReference type="GO" id="GO:0005524">
    <property type="term" value="F:ATP binding"/>
    <property type="evidence" value="ECO:0007669"/>
    <property type="project" value="UniProtKB-KW"/>
</dbReference>
<evidence type="ECO:0000256" key="9">
    <source>
        <dbReference type="ARBA" id="ARBA00047984"/>
    </source>
</evidence>
<name>A0A7S3ZYD7_9STRA</name>
<dbReference type="PROSITE" id="PS00690">
    <property type="entry name" value="DEAH_ATP_HELICASE"/>
    <property type="match status" value="1"/>
</dbReference>
<dbReference type="SMART" id="SM00490">
    <property type="entry name" value="HELICc"/>
    <property type="match status" value="1"/>
</dbReference>
<keyword evidence="4" id="KW-0547">Nucleotide-binding</keyword>
<feature type="compositionally biased region" description="Basic and acidic residues" evidence="10">
    <location>
        <begin position="276"/>
        <end position="302"/>
    </location>
</feature>
<dbReference type="GO" id="GO:0006397">
    <property type="term" value="P:mRNA processing"/>
    <property type="evidence" value="ECO:0007669"/>
    <property type="project" value="UniProtKB-KW"/>
</dbReference>
<evidence type="ECO:0000256" key="2">
    <source>
        <dbReference type="ARBA" id="ARBA00012552"/>
    </source>
</evidence>
<dbReference type="GO" id="GO:0016787">
    <property type="term" value="F:hydrolase activity"/>
    <property type="evidence" value="ECO:0007669"/>
    <property type="project" value="UniProtKB-KW"/>
</dbReference>
<dbReference type="FunFam" id="3.40.50.300:FF:000726">
    <property type="entry name" value="Pre-mRNA-splicing factor ATP-dependent RNA helicase"/>
    <property type="match status" value="1"/>
</dbReference>
<dbReference type="FunFam" id="3.40.50.300:FF:000007">
    <property type="entry name" value="Pre-mRNA-splicing factor ATP-dependent RNA helicase"/>
    <property type="match status" value="1"/>
</dbReference>
<dbReference type="Gene3D" id="3.40.50.300">
    <property type="entry name" value="P-loop containing nucleotide triphosphate hydrolases"/>
    <property type="match status" value="2"/>
</dbReference>
<dbReference type="GO" id="GO:0071006">
    <property type="term" value="C:U2-type catalytic step 1 spliceosome"/>
    <property type="evidence" value="ECO:0007669"/>
    <property type="project" value="UniProtKB-ARBA"/>
</dbReference>
<evidence type="ECO:0000256" key="4">
    <source>
        <dbReference type="ARBA" id="ARBA00022741"/>
    </source>
</evidence>
<sequence length="807" mass="91804">MADDLKAWVADALHAVAGFSSSSVASYVASLPARASSRDQLAALLREADINDANFCDELWQRARGSAGAQTSSQQPRRRRQPLPSSNEDDTTSRIEQLREKQRRRTQRTQQIVDPEAQRKDNALDEDLEERDALVQRMRERDELRTKRLEAEQGLSQQEIAELATRGTVDPLAREDDVKLMRKFARQAYLDKWEAKQLDLLQAEVDQEEQLFGDEQLTAEEKQQHELSKKILAMVGVRRPRISNSSRRRRRGATESPPCERDSPQPTQAKDRHRFQKNDDGYRVPDAYEDRPKEQSLAEARESALNQRYEEEDEPLTEQELWDQEQQRRAGSSRQKKKSRYDVSDEDYVFEDHVDFVRDAMLLKGKDDVKKGKKADLAVPEIERSSRDSKKLAKLTAHEELLAVRKKLPVYAYREEFLEAVQDNQVLIVVGETGSGKTTQLPQYLHEVGYSKVGCIGCTQPRRVAAMSVAARVSKELDVVLGREVGYSIRFEDCTSQDTVIKYMTDGMLLREFLGEPDLQSYSVMMIDEAHERTLHTDVLFGLIKDIARFREDIKIVISSATMNAEAFSTYFDDAAIFNIPGRTYDVEILYTKAPEADYLDAAVVSVLQTHVSQPPGDILVFLTGQEEIEAAVENLLERTKALGARIKELLICPIYASLPSEQQAKIFEPTPKDARKVVIGTNIAETSLTIDGICYVIDTGFCKQKTYNPRSGIESLIVTPISQAQAAQRAGRAGRTQPGTCFRLYTKWSFAHELEENTIPEIQRTNMNSVVLMLKSLGIHDLLHFDFMVARRRLVIRHRRDVCFDP</sequence>
<dbReference type="PANTHER" id="PTHR18934">
    <property type="entry name" value="ATP-DEPENDENT RNA HELICASE"/>
    <property type="match status" value="1"/>
</dbReference>
<dbReference type="InterPro" id="IPR042035">
    <property type="entry name" value="DEAH_win-hel_dom"/>
</dbReference>
<feature type="region of interest" description="Disordered" evidence="10">
    <location>
        <begin position="66"/>
        <end position="127"/>
    </location>
</feature>
<feature type="compositionally biased region" description="Basic residues" evidence="10">
    <location>
        <begin position="238"/>
        <end position="251"/>
    </location>
</feature>
<evidence type="ECO:0000256" key="3">
    <source>
        <dbReference type="ARBA" id="ARBA00022664"/>
    </source>
</evidence>
<evidence type="ECO:0000259" key="11">
    <source>
        <dbReference type="PROSITE" id="PS51192"/>
    </source>
</evidence>